<evidence type="ECO:0000313" key="9">
    <source>
        <dbReference type="Proteomes" id="UP000801492"/>
    </source>
</evidence>
<accession>A0A8K0DDA9</accession>
<dbReference type="PANTHER" id="PTHR23355">
    <property type="entry name" value="RIBONUCLEASE"/>
    <property type="match status" value="1"/>
</dbReference>
<dbReference type="GO" id="GO:0003723">
    <property type="term" value="F:RNA binding"/>
    <property type="evidence" value="ECO:0007669"/>
    <property type="project" value="UniProtKB-KW"/>
</dbReference>
<evidence type="ECO:0000256" key="4">
    <source>
        <dbReference type="ARBA" id="ARBA00022839"/>
    </source>
</evidence>
<dbReference type="InterPro" id="IPR041505">
    <property type="entry name" value="Dis3_CSD2"/>
</dbReference>
<keyword evidence="4" id="KW-0269">Exonuclease</keyword>
<evidence type="ECO:0000256" key="2">
    <source>
        <dbReference type="ARBA" id="ARBA00022722"/>
    </source>
</evidence>
<dbReference type="Gene3D" id="2.40.50.690">
    <property type="match status" value="1"/>
</dbReference>
<dbReference type="SUPFAM" id="SSF50249">
    <property type="entry name" value="Nucleic acid-binding proteins"/>
    <property type="match status" value="2"/>
</dbReference>
<dbReference type="SMART" id="SM00955">
    <property type="entry name" value="RNB"/>
    <property type="match status" value="1"/>
</dbReference>
<dbReference type="InterPro" id="IPR033771">
    <property type="entry name" value="Rrp44_CSD1"/>
</dbReference>
<dbReference type="Gene3D" id="2.40.50.140">
    <property type="entry name" value="Nucleic acid-binding proteins"/>
    <property type="match status" value="1"/>
</dbReference>
<dbReference type="OrthoDB" id="372421at2759"/>
<dbReference type="AlphaFoldDB" id="A0A8K0DDA9"/>
<organism evidence="8 9">
    <name type="scientific">Ignelater luminosus</name>
    <name type="common">Cucubano</name>
    <name type="synonym">Pyrophorus luminosus</name>
    <dbReference type="NCBI Taxonomy" id="2038154"/>
    <lineage>
        <taxon>Eukaryota</taxon>
        <taxon>Metazoa</taxon>
        <taxon>Ecdysozoa</taxon>
        <taxon>Arthropoda</taxon>
        <taxon>Hexapoda</taxon>
        <taxon>Insecta</taxon>
        <taxon>Pterygota</taxon>
        <taxon>Neoptera</taxon>
        <taxon>Endopterygota</taxon>
        <taxon>Coleoptera</taxon>
        <taxon>Polyphaga</taxon>
        <taxon>Elateriformia</taxon>
        <taxon>Elateroidea</taxon>
        <taxon>Elateridae</taxon>
        <taxon>Agrypninae</taxon>
        <taxon>Pyrophorini</taxon>
        <taxon>Ignelater</taxon>
    </lineage>
</organism>
<keyword evidence="2" id="KW-0540">Nuclease</keyword>
<dbReference type="InterPro" id="IPR050180">
    <property type="entry name" value="RNR_Ribonuclease"/>
</dbReference>
<comment type="similarity">
    <text evidence="1 6">Belongs to the RNR ribonuclease family.</text>
</comment>
<evidence type="ECO:0000256" key="5">
    <source>
        <dbReference type="ARBA" id="ARBA00022884"/>
    </source>
</evidence>
<evidence type="ECO:0000313" key="8">
    <source>
        <dbReference type="EMBL" id="KAF2903669.1"/>
    </source>
</evidence>
<name>A0A8K0DDA9_IGNLU</name>
<dbReference type="Proteomes" id="UP000801492">
    <property type="component" value="Unassembled WGS sequence"/>
</dbReference>
<dbReference type="PANTHER" id="PTHR23355:SF9">
    <property type="entry name" value="DIS3-LIKE EXONUCLEASE 2"/>
    <property type="match status" value="1"/>
</dbReference>
<dbReference type="GO" id="GO:0000932">
    <property type="term" value="C:P-body"/>
    <property type="evidence" value="ECO:0007669"/>
    <property type="project" value="TreeGrafter"/>
</dbReference>
<dbReference type="InterPro" id="IPR001900">
    <property type="entry name" value="RNase_II/R"/>
</dbReference>
<evidence type="ECO:0000256" key="6">
    <source>
        <dbReference type="RuleBase" id="RU003901"/>
    </source>
</evidence>
<dbReference type="Gene3D" id="2.40.50.700">
    <property type="match status" value="1"/>
</dbReference>
<dbReference type="Pfam" id="PF17849">
    <property type="entry name" value="OB_Dis3"/>
    <property type="match status" value="1"/>
</dbReference>
<keyword evidence="9" id="KW-1185">Reference proteome</keyword>
<protein>
    <recommendedName>
        <fullName evidence="7">RNB domain-containing protein</fullName>
    </recommendedName>
</protein>
<evidence type="ECO:0000259" key="7">
    <source>
        <dbReference type="SMART" id="SM00955"/>
    </source>
</evidence>
<comment type="caution">
    <text evidence="8">The sequence shown here is derived from an EMBL/GenBank/DDBJ whole genome shotgun (WGS) entry which is preliminary data.</text>
</comment>
<keyword evidence="3" id="KW-0378">Hydrolase</keyword>
<proteinExistence type="inferred from homology"/>
<sequence length="938" mass="107090">MEEDKFIQVLQKYSGQQLTKMPVGRIPTVEEIEQQNLSLNGNSSSNVEADACEDLENLKISKKKRTRRKPRHRNKADKMNNVEDDVVDCKAVNSKFEIDDVDDSTLWNFKITAVSNQTSAKVFRIKNGICCKHININLLKYVGEHGSGVRRTSLSSSFHKPKVDVINDSFVQDASKSPVEIKNGTTHELSSVPQFHNSNLQLPSTFYQNASASTSPKQRKARKFKKFQNYWSMQDVSIGLESRELMKGVLRINAKNFREAYVSHVNRLEQDYLIQSIADRNRALEGDVVVIKLKPQSEWTEKQKTAFVVHILEKVHSRTAVGSLHLMPDRNKQYAAFIPRDLRVPKMKIPAAICPPSFHQHPNRYENMLFKAKITMWKDIKHPVGTLIENIGVIGDLESETAALLSENNLDVTPFPPAFLKYVSVGEEIPDEEFDYREDLRKECIFTIDPLTARDLDDAVSCIELENGNLEIGVHISDVSYYLKEGTPLDKMVCSKATTIYLVNNVYHMLPRELCLHCSLLPGTDKLAFSVFWEMTKTGKIINRRFARTIINSCTQLAYEHAQMMIEDPNRTFEDGELPQIHGGFTYKDLSKIINYLQAIAVNLRAQRFENGALRIDQTKLIFRLDEDTGEPLQYFVYENKDAHRLIEEFMLLANISVAQKTVKHFPDIAFLRCHDPPNQRLLNALEKSLRCLNIDIDVSSSKAIQSSLLNVQHKQEMGVSAFAVLNHLLAKPMTRAKYFCSGETENEESYEHYALHVPIYTHFTSPIRRYADIMVHRLLAACLGYAEKPHWNASKVTEVANNCNKQKFQAKCAGDASSDLYLAHYIADHQPFVQRAVVIDVKSSSFDILVVATGSIIRMFPNGLGDNIQWSQEQKDSRKQFMIVFPETSEYPEEIYIIQLFSIVNVSLNRKAKTNKLEAKLLRPISQQMEQESSKLQ</sequence>
<keyword evidence="5" id="KW-0694">RNA-binding</keyword>
<dbReference type="GO" id="GO:0000175">
    <property type="term" value="F:3'-5'-RNA exonuclease activity"/>
    <property type="evidence" value="ECO:0007669"/>
    <property type="project" value="TreeGrafter"/>
</dbReference>
<evidence type="ECO:0000256" key="3">
    <source>
        <dbReference type="ARBA" id="ARBA00022801"/>
    </source>
</evidence>
<dbReference type="InterPro" id="IPR012340">
    <property type="entry name" value="NA-bd_OB-fold"/>
</dbReference>
<evidence type="ECO:0000256" key="1">
    <source>
        <dbReference type="ARBA" id="ARBA00005785"/>
    </source>
</evidence>
<dbReference type="Pfam" id="PF17216">
    <property type="entry name" value="Rrp44_CSD1"/>
    <property type="match status" value="1"/>
</dbReference>
<dbReference type="GO" id="GO:0010587">
    <property type="term" value="P:miRNA catabolic process"/>
    <property type="evidence" value="ECO:0007669"/>
    <property type="project" value="TreeGrafter"/>
</dbReference>
<reference evidence="8" key="1">
    <citation type="submission" date="2019-08" db="EMBL/GenBank/DDBJ databases">
        <title>The genome of the North American firefly Photinus pyralis.</title>
        <authorList>
            <consortium name="Photinus pyralis genome working group"/>
            <person name="Fallon T.R."/>
            <person name="Sander Lower S.E."/>
            <person name="Weng J.-K."/>
        </authorList>
    </citation>
    <scope>NUCLEOTIDE SEQUENCE</scope>
    <source>
        <strain evidence="8">TRF0915ILg1</strain>
        <tissue evidence="8">Whole body</tissue>
    </source>
</reference>
<dbReference type="Pfam" id="PF00773">
    <property type="entry name" value="RNB"/>
    <property type="match status" value="1"/>
</dbReference>
<dbReference type="EMBL" id="VTPC01000959">
    <property type="protein sequence ID" value="KAF2903669.1"/>
    <property type="molecule type" value="Genomic_DNA"/>
</dbReference>
<dbReference type="GO" id="GO:0006402">
    <property type="term" value="P:mRNA catabolic process"/>
    <property type="evidence" value="ECO:0007669"/>
    <property type="project" value="TreeGrafter"/>
</dbReference>
<dbReference type="InterPro" id="IPR022966">
    <property type="entry name" value="RNase_II/R_CS"/>
</dbReference>
<feature type="domain" description="RNB" evidence="7">
    <location>
        <begin position="437"/>
        <end position="786"/>
    </location>
</feature>
<dbReference type="PROSITE" id="PS01175">
    <property type="entry name" value="RIBONUCLEASE_II"/>
    <property type="match status" value="1"/>
</dbReference>
<gene>
    <name evidence="8" type="ORF">ILUMI_02510</name>
</gene>